<keyword evidence="3" id="KW-1133">Transmembrane helix</keyword>
<proteinExistence type="predicted"/>
<feature type="transmembrane region" description="Helical" evidence="3">
    <location>
        <begin position="86"/>
        <end position="105"/>
    </location>
</feature>
<gene>
    <name evidence="5" type="ORF">GDO86_005755</name>
</gene>
<dbReference type="GO" id="GO:0043005">
    <property type="term" value="C:neuron projection"/>
    <property type="evidence" value="ECO:0007669"/>
    <property type="project" value="TreeGrafter"/>
</dbReference>
<dbReference type="InterPro" id="IPR032763">
    <property type="entry name" value="RIC3_N"/>
</dbReference>
<feature type="region of interest" description="Disordered" evidence="2">
    <location>
        <begin position="213"/>
        <end position="232"/>
    </location>
</feature>
<dbReference type="OrthoDB" id="9904035at2759"/>
<accession>A0A8T2J3A4</accession>
<dbReference type="Proteomes" id="UP000812440">
    <property type="component" value="Chromosome 3"/>
</dbReference>
<dbReference type="AlphaFoldDB" id="A0A8T2J3A4"/>
<feature type="coiled-coil region" evidence="1">
    <location>
        <begin position="128"/>
        <end position="155"/>
    </location>
</feature>
<dbReference type="InterPro" id="IPR026160">
    <property type="entry name" value="Ric3"/>
</dbReference>
<reference evidence="5" key="1">
    <citation type="thesis" date="2020" institute="ProQuest LLC" country="789 East Eisenhower Parkway, Ann Arbor, MI, USA">
        <title>Comparative Genomics and Chromosome Evolution.</title>
        <authorList>
            <person name="Mudd A.B."/>
        </authorList>
    </citation>
    <scope>NUCLEOTIDE SEQUENCE</scope>
    <source>
        <strain evidence="5">Female2</strain>
        <tissue evidence="5">Blood</tissue>
    </source>
</reference>
<dbReference type="PANTHER" id="PTHR21723:SF2">
    <property type="entry name" value="RESISTANCE TO INHIBITORS OF CHOLINESTERASE PROTEIN 3 N-TERMINAL DOMAIN-CONTAINING PROTEIN"/>
    <property type="match status" value="1"/>
</dbReference>
<sequence>MALSISNQVMILISLALVVITLMPRIFGGAGEGKQAQHRVPPGLHSRAGQGKVVLPTEQQLRVSNKVKSEMEEEMKNEKISGRSRSMAFTLMPFYAIGVALFAAFKFTKLNTQENNQTKLEEVSNENTKETENQLLELERHLSQTEQMLNSLLLQLDPLSQCVNTLANEQKEEIMTQLQYIRQLMKKSGMDKSPSIISDNENLKDLIGSFKEQSSALSDQNEDGNEKEKHLAKTDKRKRIHYNDIIEEECNDTIDSLGVVESYSDHLNKGGMVFKGEGLRKRNVKD</sequence>
<dbReference type="Pfam" id="PF15361">
    <property type="entry name" value="RIC3"/>
    <property type="match status" value="1"/>
</dbReference>
<dbReference type="GO" id="GO:0007271">
    <property type="term" value="P:synaptic transmission, cholinergic"/>
    <property type="evidence" value="ECO:0007669"/>
    <property type="project" value="TreeGrafter"/>
</dbReference>
<evidence type="ECO:0000256" key="1">
    <source>
        <dbReference type="SAM" id="Coils"/>
    </source>
</evidence>
<evidence type="ECO:0000313" key="5">
    <source>
        <dbReference type="EMBL" id="KAG8439699.1"/>
    </source>
</evidence>
<evidence type="ECO:0000259" key="4">
    <source>
        <dbReference type="Pfam" id="PF15361"/>
    </source>
</evidence>
<dbReference type="PANTHER" id="PTHR21723">
    <property type="entry name" value="RESISTANCE TO INHIBITORS OF CHOLINESTERASE PROTEIN 3 RIC3"/>
    <property type="match status" value="1"/>
</dbReference>
<evidence type="ECO:0000313" key="6">
    <source>
        <dbReference type="Proteomes" id="UP000812440"/>
    </source>
</evidence>
<protein>
    <recommendedName>
        <fullName evidence="4">Resistance to inhibitors of cholinesterase protein 3 N-terminal domain-containing protein</fullName>
    </recommendedName>
</protein>
<feature type="region of interest" description="Disordered" evidence="2">
    <location>
        <begin position="32"/>
        <end position="51"/>
    </location>
</feature>
<comment type="caution">
    <text evidence="5">The sequence shown here is derived from an EMBL/GenBank/DDBJ whole genome shotgun (WGS) entry which is preliminary data.</text>
</comment>
<evidence type="ECO:0000256" key="2">
    <source>
        <dbReference type="SAM" id="MobiDB-lite"/>
    </source>
</evidence>
<organism evidence="5 6">
    <name type="scientific">Hymenochirus boettgeri</name>
    <name type="common">Congo dwarf clawed frog</name>
    <dbReference type="NCBI Taxonomy" id="247094"/>
    <lineage>
        <taxon>Eukaryota</taxon>
        <taxon>Metazoa</taxon>
        <taxon>Chordata</taxon>
        <taxon>Craniata</taxon>
        <taxon>Vertebrata</taxon>
        <taxon>Euteleostomi</taxon>
        <taxon>Amphibia</taxon>
        <taxon>Batrachia</taxon>
        <taxon>Anura</taxon>
        <taxon>Pipoidea</taxon>
        <taxon>Pipidae</taxon>
        <taxon>Pipinae</taxon>
        <taxon>Hymenochirus</taxon>
    </lineage>
</organism>
<dbReference type="GO" id="GO:0034394">
    <property type="term" value="P:protein localization to cell surface"/>
    <property type="evidence" value="ECO:0007669"/>
    <property type="project" value="TreeGrafter"/>
</dbReference>
<keyword evidence="3" id="KW-0812">Transmembrane</keyword>
<dbReference type="GO" id="GO:0043025">
    <property type="term" value="C:neuronal cell body"/>
    <property type="evidence" value="ECO:0007669"/>
    <property type="project" value="TreeGrafter"/>
</dbReference>
<feature type="transmembrane region" description="Helical" evidence="3">
    <location>
        <begin position="6"/>
        <end position="27"/>
    </location>
</feature>
<dbReference type="EMBL" id="JAACNH010000006">
    <property type="protein sequence ID" value="KAG8439699.1"/>
    <property type="molecule type" value="Genomic_DNA"/>
</dbReference>
<keyword evidence="6" id="KW-1185">Reference proteome</keyword>
<feature type="domain" description="Resistance to inhibitors of cholinesterase protein 3 N-terminal" evidence="4">
    <location>
        <begin position="17"/>
        <end position="153"/>
    </location>
</feature>
<keyword evidence="3" id="KW-0472">Membrane</keyword>
<dbReference type="GO" id="GO:0045202">
    <property type="term" value="C:synapse"/>
    <property type="evidence" value="ECO:0007669"/>
    <property type="project" value="GOC"/>
</dbReference>
<evidence type="ECO:0000256" key="3">
    <source>
        <dbReference type="SAM" id="Phobius"/>
    </source>
</evidence>
<keyword evidence="1" id="KW-0175">Coiled coil</keyword>
<name>A0A8T2J3A4_9PIPI</name>